<evidence type="ECO:0000256" key="1">
    <source>
        <dbReference type="SAM" id="MobiDB-lite"/>
    </source>
</evidence>
<name>A0A1R3WRC2_9RHOB</name>
<protein>
    <submittedName>
        <fullName evidence="2">Uncharacterized protein</fullName>
    </submittedName>
</protein>
<feature type="region of interest" description="Disordered" evidence="1">
    <location>
        <begin position="175"/>
        <end position="205"/>
    </location>
</feature>
<reference evidence="2 3" key="1">
    <citation type="submission" date="2017-01" db="EMBL/GenBank/DDBJ databases">
        <authorList>
            <person name="Mah S.A."/>
            <person name="Swanson W.J."/>
            <person name="Moy G.W."/>
            <person name="Vacquier V.D."/>
        </authorList>
    </citation>
    <scope>NUCLEOTIDE SEQUENCE [LARGE SCALE GENOMIC DNA]</scope>
    <source>
        <strain evidence="2 3">DSM 21219</strain>
    </source>
</reference>
<dbReference type="EMBL" id="FTPS01000001">
    <property type="protein sequence ID" value="SIT80483.1"/>
    <property type="molecule type" value="Genomic_DNA"/>
</dbReference>
<feature type="region of interest" description="Disordered" evidence="1">
    <location>
        <begin position="65"/>
        <end position="92"/>
    </location>
</feature>
<organism evidence="2 3">
    <name type="scientific">Pontibaca methylaminivorans</name>
    <dbReference type="NCBI Taxonomy" id="515897"/>
    <lineage>
        <taxon>Bacteria</taxon>
        <taxon>Pseudomonadati</taxon>
        <taxon>Pseudomonadota</taxon>
        <taxon>Alphaproteobacteria</taxon>
        <taxon>Rhodobacterales</taxon>
        <taxon>Roseobacteraceae</taxon>
        <taxon>Pontibaca</taxon>
    </lineage>
</organism>
<feature type="compositionally biased region" description="Polar residues" evidence="1">
    <location>
        <begin position="175"/>
        <end position="184"/>
    </location>
</feature>
<evidence type="ECO:0000313" key="2">
    <source>
        <dbReference type="EMBL" id="SIT80483.1"/>
    </source>
</evidence>
<accession>A0A1R3WRC2</accession>
<evidence type="ECO:0000313" key="3">
    <source>
        <dbReference type="Proteomes" id="UP000192455"/>
    </source>
</evidence>
<dbReference type="Proteomes" id="UP000192455">
    <property type="component" value="Unassembled WGS sequence"/>
</dbReference>
<keyword evidence="3" id="KW-1185">Reference proteome</keyword>
<dbReference type="AlphaFoldDB" id="A0A1R3WRC2"/>
<sequence length="205" mass="21781">MLHRHRCGFRAALGHRPIRFRFRLECGARAPGCAMRLTAPGRGVGIWGHFAPGFRNVSISRAASEPPGARAGCSRKGSIRPPQNERAAVAQGKTVKRSGECAVIRPVMRAAQADDRPCAPARGHGKGCPGPCLRHPRSLPPGLRAGAGQPGARRAVIECDDTVCPLSRSRYTSPPSICASTTRPKVSAGSDAITSPPRWLSTVNR</sequence>
<proteinExistence type="predicted"/>
<gene>
    <name evidence="2" type="ORF">SAMN05421849_1318</name>
</gene>